<dbReference type="InterPro" id="IPR010730">
    <property type="entry name" value="HET"/>
</dbReference>
<dbReference type="OrthoDB" id="5135333at2759"/>
<keyword evidence="4" id="KW-1185">Reference proteome</keyword>
<reference evidence="3" key="1">
    <citation type="journal article" date="2020" name="Stud. Mycol.">
        <title>101 Dothideomycetes genomes: a test case for predicting lifestyles and emergence of pathogens.</title>
        <authorList>
            <person name="Haridas S."/>
            <person name="Albert R."/>
            <person name="Binder M."/>
            <person name="Bloem J."/>
            <person name="Labutti K."/>
            <person name="Salamov A."/>
            <person name="Andreopoulos B."/>
            <person name="Baker S."/>
            <person name="Barry K."/>
            <person name="Bills G."/>
            <person name="Bluhm B."/>
            <person name="Cannon C."/>
            <person name="Castanera R."/>
            <person name="Culley D."/>
            <person name="Daum C."/>
            <person name="Ezra D."/>
            <person name="Gonzalez J."/>
            <person name="Henrissat B."/>
            <person name="Kuo A."/>
            <person name="Liang C."/>
            <person name="Lipzen A."/>
            <person name="Lutzoni F."/>
            <person name="Magnuson J."/>
            <person name="Mondo S."/>
            <person name="Nolan M."/>
            <person name="Ohm R."/>
            <person name="Pangilinan J."/>
            <person name="Park H.-J."/>
            <person name="Ramirez L."/>
            <person name="Alfaro M."/>
            <person name="Sun H."/>
            <person name="Tritt A."/>
            <person name="Yoshinaga Y."/>
            <person name="Zwiers L.-H."/>
            <person name="Turgeon B."/>
            <person name="Goodwin S."/>
            <person name="Spatafora J."/>
            <person name="Crous P."/>
            <person name="Grigoriev I."/>
        </authorList>
    </citation>
    <scope>NUCLEOTIDE SEQUENCE</scope>
    <source>
        <strain evidence="3">CBS 122681</strain>
    </source>
</reference>
<dbReference type="Proteomes" id="UP000799324">
    <property type="component" value="Unassembled WGS sequence"/>
</dbReference>
<proteinExistence type="predicted"/>
<dbReference type="Pfam" id="PF06985">
    <property type="entry name" value="HET"/>
    <property type="match status" value="1"/>
</dbReference>
<evidence type="ECO:0000313" key="4">
    <source>
        <dbReference type="Proteomes" id="UP000799324"/>
    </source>
</evidence>
<feature type="domain" description="Heterokaryon incompatibility" evidence="2">
    <location>
        <begin position="110"/>
        <end position="254"/>
    </location>
</feature>
<dbReference type="PANTHER" id="PTHR33112">
    <property type="entry name" value="DOMAIN PROTEIN, PUTATIVE-RELATED"/>
    <property type="match status" value="1"/>
</dbReference>
<dbReference type="AlphaFoldDB" id="A0A6A6T5A9"/>
<evidence type="ECO:0000313" key="3">
    <source>
        <dbReference type="EMBL" id="KAF2654477.1"/>
    </source>
</evidence>
<name>A0A6A6T5A9_9PLEO</name>
<feature type="region of interest" description="Disordered" evidence="1">
    <location>
        <begin position="434"/>
        <end position="455"/>
    </location>
</feature>
<accession>A0A6A6T5A9</accession>
<evidence type="ECO:0000259" key="2">
    <source>
        <dbReference type="Pfam" id="PF06985"/>
    </source>
</evidence>
<organism evidence="3 4">
    <name type="scientific">Lophiostoma macrostomum CBS 122681</name>
    <dbReference type="NCBI Taxonomy" id="1314788"/>
    <lineage>
        <taxon>Eukaryota</taxon>
        <taxon>Fungi</taxon>
        <taxon>Dikarya</taxon>
        <taxon>Ascomycota</taxon>
        <taxon>Pezizomycotina</taxon>
        <taxon>Dothideomycetes</taxon>
        <taxon>Pleosporomycetidae</taxon>
        <taxon>Pleosporales</taxon>
        <taxon>Lophiostomataceae</taxon>
        <taxon>Lophiostoma</taxon>
    </lineage>
</organism>
<protein>
    <submittedName>
        <fullName evidence="3">HET-domain-containing protein</fullName>
    </submittedName>
</protein>
<evidence type="ECO:0000256" key="1">
    <source>
        <dbReference type="SAM" id="MobiDB-lite"/>
    </source>
</evidence>
<dbReference type="EMBL" id="MU004363">
    <property type="protein sequence ID" value="KAF2654477.1"/>
    <property type="molecule type" value="Genomic_DNA"/>
</dbReference>
<dbReference type="PANTHER" id="PTHR33112:SF12">
    <property type="entry name" value="HETEROKARYON INCOMPATIBILITY DOMAIN-CONTAINING PROTEIN"/>
    <property type="match status" value="1"/>
</dbReference>
<gene>
    <name evidence="3" type="ORF">K491DRAFT_600708</name>
</gene>
<sequence>MERCFEVLLRIPEGRQIAGIIIRANSEEDTNSITPSVQSPPSDSLSYRGRPVPLQVDYRPINHWVGLCETAHGCCQIPLHHPKNAERIRLIDVRDYRLVPAYSGGSNLSYVALSYVWGKKATGLLTRDNLRRCMSSNGLENLAIPLTIINAIEVVKSIGARYLWVDSLCIVQDDDSDKMDQLPMMGRIYGCAHLVIVAAAGHDAYSGLPGVGKTERMVWRRTEMINGVRFITGQPTVREALRQSVWATRGWTFQDGTCSTKIYCGLVEAFSGRCFTDDRDVLWAFAGILKLVAGHFPKGFIWGLPYDILDAALLWAQTGCTNVHLRSASHPTSGEAGNHDIPFPSWSWLSCSMQTKFLSLCHCDSPIISEVTWHESIDFDHVTADRYLDSILPKRRVVKYRDDRKTNITEYGLLHLTARSSILTLKRIMNADTKEHLDPSGGDISGARTRDEPTQEKIIPQVKATLHTPNGEQIGVVNTFSDLFSNDLVCAAEVILLSSNVEDVFDESCKTQHVRRCEHITSRNVMLIEWIGDVACRRGIGTVEKGGWEKVVAVEKRIILG</sequence>